<dbReference type="EMBL" id="CADEPM010000006">
    <property type="protein sequence ID" value="CAB3408044.1"/>
    <property type="molecule type" value="Genomic_DNA"/>
</dbReference>
<feature type="region of interest" description="Disordered" evidence="2">
    <location>
        <begin position="183"/>
        <end position="242"/>
    </location>
</feature>
<keyword evidence="1" id="KW-0862">Zinc</keyword>
<comment type="caution">
    <text evidence="6">The sequence shown here is derived from an EMBL/GenBank/DDBJ whole genome shotgun (WGS) entry which is preliminary data.</text>
</comment>
<dbReference type="GO" id="GO:0003676">
    <property type="term" value="F:nucleic acid binding"/>
    <property type="evidence" value="ECO:0007669"/>
    <property type="project" value="InterPro"/>
</dbReference>
<feature type="compositionally biased region" description="Basic and acidic residues" evidence="2">
    <location>
        <begin position="210"/>
        <end position="223"/>
    </location>
</feature>
<evidence type="ECO:0000259" key="5">
    <source>
        <dbReference type="PROSITE" id="PS50994"/>
    </source>
</evidence>
<evidence type="ECO:0008006" key="8">
    <source>
        <dbReference type="Google" id="ProtNLM"/>
    </source>
</evidence>
<dbReference type="OrthoDB" id="8019190at2759"/>
<dbReference type="InterPro" id="IPR043603">
    <property type="entry name" value="Phlebo_G2_C"/>
</dbReference>
<evidence type="ECO:0000313" key="7">
    <source>
        <dbReference type="Proteomes" id="UP000494206"/>
    </source>
</evidence>
<accession>A0A8S1FA91</accession>
<keyword evidence="3" id="KW-1133">Transmembrane helix</keyword>
<dbReference type="Pfam" id="PF05585">
    <property type="entry name" value="DUF1758"/>
    <property type="match status" value="1"/>
</dbReference>
<organism evidence="6 7">
    <name type="scientific">Caenorhabditis bovis</name>
    <dbReference type="NCBI Taxonomy" id="2654633"/>
    <lineage>
        <taxon>Eukaryota</taxon>
        <taxon>Metazoa</taxon>
        <taxon>Ecdysozoa</taxon>
        <taxon>Nematoda</taxon>
        <taxon>Chromadorea</taxon>
        <taxon>Rhabditida</taxon>
        <taxon>Rhabditina</taxon>
        <taxon>Rhabditomorpha</taxon>
        <taxon>Rhabditoidea</taxon>
        <taxon>Rhabditidae</taxon>
        <taxon>Peloderinae</taxon>
        <taxon>Caenorhabditis</taxon>
    </lineage>
</organism>
<feature type="transmembrane region" description="Helical" evidence="3">
    <location>
        <begin position="1831"/>
        <end position="1850"/>
    </location>
</feature>
<feature type="domain" description="CCHC-type" evidence="4">
    <location>
        <begin position="507"/>
        <end position="522"/>
    </location>
</feature>
<feature type="region of interest" description="Disordered" evidence="2">
    <location>
        <begin position="433"/>
        <end position="473"/>
    </location>
</feature>
<dbReference type="InterPro" id="IPR001584">
    <property type="entry name" value="Integrase_cat-core"/>
</dbReference>
<dbReference type="PANTHER" id="PTHR47331">
    <property type="entry name" value="PHD-TYPE DOMAIN-CONTAINING PROTEIN"/>
    <property type="match status" value="1"/>
</dbReference>
<dbReference type="Gene3D" id="2.40.70.10">
    <property type="entry name" value="Acid Proteases"/>
    <property type="match status" value="1"/>
</dbReference>
<feature type="transmembrane region" description="Helical" evidence="3">
    <location>
        <begin position="2358"/>
        <end position="2379"/>
    </location>
</feature>
<keyword evidence="1" id="KW-0863">Zinc-finger</keyword>
<dbReference type="InterPro" id="IPR041588">
    <property type="entry name" value="Integrase_H2C2"/>
</dbReference>
<dbReference type="GO" id="GO:0015074">
    <property type="term" value="P:DNA integration"/>
    <property type="evidence" value="ECO:0007669"/>
    <property type="project" value="InterPro"/>
</dbReference>
<dbReference type="Proteomes" id="UP000494206">
    <property type="component" value="Unassembled WGS sequence"/>
</dbReference>
<dbReference type="InterPro" id="IPR040676">
    <property type="entry name" value="DUF5641"/>
</dbReference>
<feature type="compositionally biased region" description="Polar residues" evidence="2">
    <location>
        <begin position="1721"/>
        <end position="1730"/>
    </location>
</feature>
<dbReference type="InterPro" id="IPR005312">
    <property type="entry name" value="DUF1759"/>
</dbReference>
<dbReference type="InterPro" id="IPR009878">
    <property type="entry name" value="Phlebovirus_G2_fusion"/>
</dbReference>
<proteinExistence type="predicted"/>
<dbReference type="Pfam" id="PF17921">
    <property type="entry name" value="Integrase_H2C2"/>
    <property type="match status" value="1"/>
</dbReference>
<dbReference type="InterPro" id="IPR008737">
    <property type="entry name" value="DUF1758"/>
</dbReference>
<feature type="transmembrane region" description="Helical" evidence="3">
    <location>
        <begin position="1804"/>
        <end position="1825"/>
    </location>
</feature>
<dbReference type="SUPFAM" id="SSF53098">
    <property type="entry name" value="Ribonuclease H-like"/>
    <property type="match status" value="1"/>
</dbReference>
<feature type="region of interest" description="Disordered" evidence="2">
    <location>
        <begin position="1708"/>
        <end position="1742"/>
    </location>
</feature>
<keyword evidence="3" id="KW-0812">Transmembrane</keyword>
<dbReference type="InterPro" id="IPR021109">
    <property type="entry name" value="Peptidase_aspartic_dom_sf"/>
</dbReference>
<gene>
    <name evidence="6" type="ORF">CBOVIS_LOCUS9877</name>
</gene>
<name>A0A8S1FA91_9PELO</name>
<reference evidence="6 7" key="1">
    <citation type="submission" date="2020-04" db="EMBL/GenBank/DDBJ databases">
        <authorList>
            <person name="Laetsch R D."/>
            <person name="Stevens L."/>
            <person name="Kumar S."/>
            <person name="Blaxter L. M."/>
        </authorList>
    </citation>
    <scope>NUCLEOTIDE SEQUENCE [LARGE SCALE GENOMIC DNA]</scope>
</reference>
<dbReference type="Gene3D" id="2.60.98.50">
    <property type="match status" value="1"/>
</dbReference>
<dbReference type="InterPro" id="IPR036397">
    <property type="entry name" value="RNaseH_sf"/>
</dbReference>
<feature type="region of interest" description="Disordered" evidence="2">
    <location>
        <begin position="631"/>
        <end position="676"/>
    </location>
</feature>
<feature type="region of interest" description="Disordered" evidence="2">
    <location>
        <begin position="538"/>
        <end position="600"/>
    </location>
</feature>
<dbReference type="Pfam" id="PF03564">
    <property type="entry name" value="DUF1759"/>
    <property type="match status" value="1"/>
</dbReference>
<dbReference type="Pfam" id="PF05380">
    <property type="entry name" value="Peptidase_A17"/>
    <property type="match status" value="1"/>
</dbReference>
<dbReference type="Pfam" id="PF07245">
    <property type="entry name" value="Phlebovirus_G2"/>
    <property type="match status" value="1"/>
</dbReference>
<evidence type="ECO:0000256" key="1">
    <source>
        <dbReference type="PROSITE-ProRule" id="PRU00047"/>
    </source>
</evidence>
<keyword evidence="3" id="KW-0472">Membrane</keyword>
<feature type="region of interest" description="Disordered" evidence="2">
    <location>
        <begin position="139"/>
        <end position="159"/>
    </location>
</feature>
<feature type="compositionally biased region" description="Basic and acidic residues" evidence="2">
    <location>
        <begin position="539"/>
        <end position="557"/>
    </location>
</feature>
<dbReference type="GO" id="GO:0008270">
    <property type="term" value="F:zinc ion binding"/>
    <property type="evidence" value="ECO:0007669"/>
    <property type="project" value="UniProtKB-KW"/>
</dbReference>
<dbReference type="Gene3D" id="2.60.40.3770">
    <property type="match status" value="1"/>
</dbReference>
<keyword evidence="1" id="KW-0479">Metal-binding</keyword>
<evidence type="ECO:0000256" key="3">
    <source>
        <dbReference type="SAM" id="Phobius"/>
    </source>
</evidence>
<dbReference type="Pfam" id="PF19019">
    <property type="entry name" value="Phlebo_G2_C"/>
    <property type="match status" value="1"/>
</dbReference>
<evidence type="ECO:0000256" key="2">
    <source>
        <dbReference type="SAM" id="MobiDB-lite"/>
    </source>
</evidence>
<dbReference type="InterPro" id="IPR012337">
    <property type="entry name" value="RNaseH-like_sf"/>
</dbReference>
<dbReference type="PROSITE" id="PS50994">
    <property type="entry name" value="INTEGRASE"/>
    <property type="match status" value="1"/>
</dbReference>
<dbReference type="InterPro" id="IPR001878">
    <property type="entry name" value="Znf_CCHC"/>
</dbReference>
<keyword evidence="7" id="KW-1185">Reference proteome</keyword>
<feature type="domain" description="Integrase catalytic" evidence="5">
    <location>
        <begin position="1402"/>
        <end position="1587"/>
    </location>
</feature>
<evidence type="ECO:0000313" key="6">
    <source>
        <dbReference type="EMBL" id="CAB3408044.1"/>
    </source>
</evidence>
<sequence>MSSRIRSTIGIVKRRLEHYHEDIGELPTAEDLAEMDYEELTELMSDILDLTDKTTMDVLRLKKLDTDWRRLQRQDSAETKEFERYVALYGNYRDTMERCTAKVVLLEQLYHKGVERAMKLEPMKSDYPTFSDYDHLQEELEEQQTQREEKTEHDAKETHDIKPNNREQYRMGNREAAGQRSTWGIFGGRTTGAASERLGDARPQLAGDTHGGRDGQGGRDGADRQNWNTPEERQPQYTGIIGSGIPLPTIRLPTFDGREEDYFEFKEGFENLIGSQVQCNTTKMYYLKSSLRGEAADLVKTLRSTASNYPIAWSILEDQYGGQTRLQQTLFKRIRELPVLGNNYQPKDLHNFYIRTVSTIRQLVSFGCNMNNMTTASLIEAKLPKRIIQKLYANPRSQPPDAERLLEMIRDISQTESLVSAIVNDRAEDRVTTMATQHQGSGQHHRSHHRGDAEQQRRHGQGPRATGREPQPCPFCVRTNMMHAPESCRTYPDNVSRRDRCRELNLCYQCLRGGHRAAACPDRCKSCRGRHHQSMCHRRREEGAGGFRRNERRDKYSDNPNLIPLPTHAIPPWRRGGQQQNNGFRPPQAQDRQGHNSGQRSYQTNMIEAEDIPALEEEQDHTTYVAEAAAGAADVQSTVSHSDTPGRPPEDEQFDVTPTVESDSEEEKDDRKETKVGNRKCLMLTAQLPVIDDGGAKHKATIFFDSGSNLSYVTTEFVRKLKIAPTERTSLTVATFASKENKHLTSNVYTITCQLPEKEVALRLCEIEFISSNITTSEISRDQWHRLLEQADFIAPRIGVKVDILIGMDWMHKLLGNVSTTGLPNGLQLHQTECGPLLSGNEHHFTTLLGLNETPAETESNDAITRTLQKFWEVEGMGTMRHLLTKDEEIAKDFFRETTTRGSDGRYEVRLPFIDTSLAVPVNRALAFYRMRAAVKKLNQNPELNSTEANAIFAAKERNDPEDPQQKILGVRWNTTTDCFELQPPQITTTTLMTRRKVLEQSASSYDPLGLLAPTILLAKLFYQKLWAKSHTWDSPLLADEQRQWEKIADQWKGEAWKIPRRYFSTTGNGSIELHVFSDASMDAYGTVAYLRRKAADSVETVLLMAKTRVAPLKLKLTIPQLEMLALQTGTQLAVNIKRELKMDLRHIYLWSDSKCTLDSLFNNTGSKFVRNRARIIHQIDEEFFFGHVAGIDNPADLASRGLAFEELKSSKLWNTGAPFLSEQGPLPDPQTLPIHTTCATTKEEPIIDVTRYGSFHRLIRVLMTIFYFLGRRQHSMQSYATKSRRTAFKLAQQEHPPSDDIIRNLRLQRQDDLWIFHGRIKKPLIYLPHGRVGELFVLDIHERHGHASTSYTLAAIREIVWITQGRSYVKKILARCRQCERRRLKPYRQPDFPQFPESRTQPIRPFKDTGMDFCGPVKIKGSTGPADAWILLFTCLGSRYVSTELVTDMKTTTVLNALRRLAATFGTPHTIICDNAKQFVMLKEVCEYVNLQGKRNSILNSTTLPEFKLIPAHSPWSGGVYERMVGILKNTLLKSGTGRLLMDEDDLRTVLAETTAIINRRPLTYIPSDANEMQPLRPIDIVLPFSVKSFVFTLEPHEDCDHLPHTKTELLESWSSSCSIVQFLLKDWTKRYTQLLRDRGDTGHRQTKATEHKPTIDDVVLIEQEHVPIHKWPMGRIVEVKDRSAKVINGRTRRTQEHPFKKMFPLEDATVEEDGRSAPKVTNSTSQEAKPTRRSPRPLRNTINSTGLVLLVAAFFATSNAEQQLINSPTMMNTTIEDRTSYLEPLWSVTSQLQAQSQQLQSVIGILVMMCILNIFCSTCTLLQKCWTTVRLLLRVAWIVIALPIRWIFSRCPRPSRGRFNVRRFRGLRHRNAIFLTIMLLIVPLMEGCSQVATMQANESVCIRQDDTTICTIKDVTTTHVRPNGTMACFELHDASGNLAYTVQVRAISIVSYCNQETVFYSRDYTLASESSHRCAHAGSCSADKCQTTKVDDDLPELSNEAKAAPGFTRCQEACGCPACGCFFCSPGCIFHRVYARPTSTTSYEVFRCPTWSTAIDAEVQINEGKPWRVELRDGLPLKIPQTNLTITGTGFSIPPIPLHGAAFIRSHPAHHDETPAFAFTQSALGLPGVPMAGTIGTFQCASLADARNFNCRFNEDQCHCRSTGTQVRCTCGFFSMKAIVNNRRLPINTHGFRFETQGNRIRSRMTSSSVVTLHLTADQHRFRAVQDNAICKATFLNLTGCYSCLPGAKLAVRCTAPRTINAVLRCPNDWLGYLRCSAEGTVNRLEFHSDFPNVTLNCSCQCGSTTTFIGLFGTLEQSFLFQIDKTGFATFHERSSSDTLTDQLLNLLPWKATLQALKTTALTIATFLLLLLVLGLLKRRFLPRCRLLPRVSRRHTWRREWRRRER</sequence>
<dbReference type="PROSITE" id="PS50158">
    <property type="entry name" value="ZF_CCHC"/>
    <property type="match status" value="1"/>
</dbReference>
<protein>
    <recommendedName>
        <fullName evidence="8">Integrase catalytic domain-containing protein</fullName>
    </recommendedName>
</protein>
<dbReference type="InterPro" id="IPR008042">
    <property type="entry name" value="Retrotrans_Pao"/>
</dbReference>
<evidence type="ECO:0000259" key="4">
    <source>
        <dbReference type="PROSITE" id="PS50158"/>
    </source>
</evidence>
<dbReference type="Gene3D" id="3.30.420.10">
    <property type="entry name" value="Ribonuclease H-like superfamily/Ribonuclease H"/>
    <property type="match status" value="1"/>
</dbReference>
<dbReference type="Pfam" id="PF18701">
    <property type="entry name" value="DUF5641"/>
    <property type="match status" value="1"/>
</dbReference>